<keyword evidence="3" id="KW-1185">Reference proteome</keyword>
<feature type="chain" id="PRO_5045147985" evidence="1">
    <location>
        <begin position="30"/>
        <end position="98"/>
    </location>
</feature>
<dbReference type="RefSeq" id="WP_207988271.1">
    <property type="nucleotide sequence ID" value="NZ_CP071794.1"/>
</dbReference>
<proteinExistence type="predicted"/>
<feature type="signal peptide" evidence="1">
    <location>
        <begin position="1"/>
        <end position="29"/>
    </location>
</feature>
<evidence type="ECO:0000313" key="3">
    <source>
        <dbReference type="Proteomes" id="UP000663923"/>
    </source>
</evidence>
<protein>
    <submittedName>
        <fullName evidence="2">Uncharacterized protein</fullName>
    </submittedName>
</protein>
<dbReference type="Proteomes" id="UP000663923">
    <property type="component" value="Chromosome"/>
</dbReference>
<evidence type="ECO:0000256" key="1">
    <source>
        <dbReference type="SAM" id="SignalP"/>
    </source>
</evidence>
<keyword evidence="1" id="KW-0732">Signal</keyword>
<accession>A0ABX7T4E0</accession>
<evidence type="ECO:0000313" key="2">
    <source>
        <dbReference type="EMBL" id="QTD56451.1"/>
    </source>
</evidence>
<reference evidence="2 3" key="1">
    <citation type="submission" date="2021-03" db="EMBL/GenBank/DDBJ databases">
        <title>Complete genome of Parasphingorhabdus_sp.JHSY0214.</title>
        <authorList>
            <person name="Yoo J.H."/>
            <person name="Bae J.W."/>
        </authorList>
    </citation>
    <scope>NUCLEOTIDE SEQUENCE [LARGE SCALE GENOMIC DNA]</scope>
    <source>
        <strain evidence="2 3">JHSY0214</strain>
    </source>
</reference>
<sequence length="98" mass="11050">MTSRRPKGVLKIAAVLPPLMMVAIQPAQARDRNVEITPYLEVQQVLVADLKDGSDVLTYTTVAAGLETSIQTRQAEAQVNLRYERRFFIRTILAMMIF</sequence>
<organism evidence="2 3">
    <name type="scientific">Parasphingorhabdus cellanae</name>
    <dbReference type="NCBI Taxonomy" id="2806553"/>
    <lineage>
        <taxon>Bacteria</taxon>
        <taxon>Pseudomonadati</taxon>
        <taxon>Pseudomonadota</taxon>
        <taxon>Alphaproteobacteria</taxon>
        <taxon>Sphingomonadales</taxon>
        <taxon>Sphingomonadaceae</taxon>
        <taxon>Parasphingorhabdus</taxon>
    </lineage>
</organism>
<gene>
    <name evidence="2" type="ORF">J4G78_02285</name>
</gene>
<dbReference type="EMBL" id="CP071794">
    <property type="protein sequence ID" value="QTD56451.1"/>
    <property type="molecule type" value="Genomic_DNA"/>
</dbReference>
<name>A0ABX7T4E0_9SPHN</name>